<dbReference type="PROSITE" id="PS50076">
    <property type="entry name" value="DNAJ_2"/>
    <property type="match status" value="1"/>
</dbReference>
<dbReference type="PROSITE" id="PS00636">
    <property type="entry name" value="DNAJ_1"/>
    <property type="match status" value="1"/>
</dbReference>
<keyword evidence="2" id="KW-0472">Membrane</keyword>
<dbReference type="PANTHER" id="PTHR44825">
    <property type="match status" value="1"/>
</dbReference>
<dbReference type="InterPro" id="IPR001623">
    <property type="entry name" value="DnaJ_domain"/>
</dbReference>
<name>X0XF35_9ZZZZ</name>
<feature type="compositionally biased region" description="Polar residues" evidence="1">
    <location>
        <begin position="238"/>
        <end position="252"/>
    </location>
</feature>
<feature type="transmembrane region" description="Helical" evidence="2">
    <location>
        <begin position="187"/>
        <end position="209"/>
    </location>
</feature>
<feature type="compositionally biased region" description="Basic and acidic residues" evidence="1">
    <location>
        <begin position="222"/>
        <end position="237"/>
    </location>
</feature>
<dbReference type="PANTHER" id="PTHR44825:SF1">
    <property type="entry name" value="DNAJ HOMOLOG SUBFAMILY C MEMBER 4"/>
    <property type="match status" value="1"/>
</dbReference>
<dbReference type="EMBL" id="BARS01041183">
    <property type="protein sequence ID" value="GAG41814.1"/>
    <property type="molecule type" value="Genomic_DNA"/>
</dbReference>
<organism evidence="4">
    <name type="scientific">marine sediment metagenome</name>
    <dbReference type="NCBI Taxonomy" id="412755"/>
    <lineage>
        <taxon>unclassified sequences</taxon>
        <taxon>metagenomes</taxon>
        <taxon>ecological metagenomes</taxon>
    </lineage>
</organism>
<reference evidence="4" key="1">
    <citation type="journal article" date="2014" name="Front. Microbiol.">
        <title>High frequency of phylogenetically diverse reductive dehalogenase-homologous genes in deep subseafloor sedimentary metagenomes.</title>
        <authorList>
            <person name="Kawai M."/>
            <person name="Futagami T."/>
            <person name="Toyoda A."/>
            <person name="Takaki Y."/>
            <person name="Nishi S."/>
            <person name="Hori S."/>
            <person name="Arai W."/>
            <person name="Tsubouchi T."/>
            <person name="Morono Y."/>
            <person name="Uchiyama I."/>
            <person name="Ito T."/>
            <person name="Fujiyama A."/>
            <person name="Inagaki F."/>
            <person name="Takami H."/>
        </authorList>
    </citation>
    <scope>NUCLEOTIDE SEQUENCE</scope>
    <source>
        <strain evidence="4">Expedition CK06-06</strain>
    </source>
</reference>
<feature type="non-terminal residue" evidence="4">
    <location>
        <position position="1"/>
    </location>
</feature>
<accession>X0XF35</accession>
<evidence type="ECO:0000259" key="3">
    <source>
        <dbReference type="PROSITE" id="PS50076"/>
    </source>
</evidence>
<proteinExistence type="predicted"/>
<keyword evidence="2" id="KW-1133">Transmembrane helix</keyword>
<dbReference type="AlphaFoldDB" id="X0XF35"/>
<keyword evidence="2" id="KW-0812">Transmembrane</keyword>
<gene>
    <name evidence="4" type="ORF">S01H1_62671</name>
</gene>
<dbReference type="SUPFAM" id="SSF46565">
    <property type="entry name" value="Chaperone J-domain"/>
    <property type="match status" value="1"/>
</dbReference>
<dbReference type="CDD" id="cd06257">
    <property type="entry name" value="DnaJ"/>
    <property type="match status" value="1"/>
</dbReference>
<dbReference type="SMART" id="SM00271">
    <property type="entry name" value="DnaJ"/>
    <property type="match status" value="1"/>
</dbReference>
<feature type="region of interest" description="Disordered" evidence="1">
    <location>
        <begin position="222"/>
        <end position="252"/>
    </location>
</feature>
<comment type="caution">
    <text evidence="4">The sequence shown here is derived from an EMBL/GenBank/DDBJ whole genome shotgun (WGS) entry which is preliminary data.</text>
</comment>
<feature type="domain" description="J" evidence="3">
    <location>
        <begin position="82"/>
        <end position="147"/>
    </location>
</feature>
<evidence type="ECO:0000313" key="4">
    <source>
        <dbReference type="EMBL" id="GAG41814.1"/>
    </source>
</evidence>
<protein>
    <recommendedName>
        <fullName evidence="3">J domain-containing protein</fullName>
    </recommendedName>
</protein>
<dbReference type="PRINTS" id="PR00625">
    <property type="entry name" value="JDOMAIN"/>
</dbReference>
<feature type="non-terminal residue" evidence="4">
    <location>
        <position position="252"/>
    </location>
</feature>
<dbReference type="InterPro" id="IPR052763">
    <property type="entry name" value="DnaJ_C4"/>
</dbReference>
<dbReference type="InterPro" id="IPR036869">
    <property type="entry name" value="J_dom_sf"/>
</dbReference>
<dbReference type="Gene3D" id="1.10.287.110">
    <property type="entry name" value="DnaJ domain"/>
    <property type="match status" value="1"/>
</dbReference>
<sequence>HFVRQLCSLPDTPALIQFVAGDEGYLLLCSRVVNASAGDSRVLQPLNKIGLKHGLDFQILKEKLTPVAQALGLAVSSENQSDYYEQLGVARDAGMADIKKAFRKRVRKVHPDTSDEMTDSGREFIHLKAAYQILSDPVLRQQYDETLQHAGLWKEKADPIHKFSGPRSLNPLNAQDTNLTRPGRSKIFYQLGVLFLLMILAVFILDFLYRQSSIFDGDPAVKQKQVTEPKTLKEGSPKKSNIKPQPQNMNIK</sequence>
<dbReference type="InterPro" id="IPR018253">
    <property type="entry name" value="DnaJ_domain_CS"/>
</dbReference>
<evidence type="ECO:0000256" key="1">
    <source>
        <dbReference type="SAM" id="MobiDB-lite"/>
    </source>
</evidence>
<dbReference type="Pfam" id="PF00226">
    <property type="entry name" value="DnaJ"/>
    <property type="match status" value="1"/>
</dbReference>
<evidence type="ECO:0000256" key="2">
    <source>
        <dbReference type="SAM" id="Phobius"/>
    </source>
</evidence>